<dbReference type="CDD" id="cd00200">
    <property type="entry name" value="WD40"/>
    <property type="match status" value="1"/>
</dbReference>
<organism evidence="6 7">
    <name type="scientific">Dekkera bruxellensis</name>
    <name type="common">Brettanomyces custersii</name>
    <dbReference type="NCBI Taxonomy" id="5007"/>
    <lineage>
        <taxon>Eukaryota</taxon>
        <taxon>Fungi</taxon>
        <taxon>Dikarya</taxon>
        <taxon>Ascomycota</taxon>
        <taxon>Saccharomycotina</taxon>
        <taxon>Pichiomycetes</taxon>
        <taxon>Pichiales</taxon>
        <taxon>Pichiaceae</taxon>
        <taxon>Brettanomyces</taxon>
    </lineage>
</organism>
<dbReference type="PRINTS" id="PR00320">
    <property type="entry name" value="GPROTEINBRPT"/>
</dbReference>
<dbReference type="PROSITE" id="PS50294">
    <property type="entry name" value="WD_REPEATS_REGION"/>
    <property type="match status" value="4"/>
</dbReference>
<dbReference type="Gene3D" id="2.130.10.10">
    <property type="entry name" value="YVTN repeat-like/Quinoprotein amine dehydrogenase"/>
    <property type="match status" value="1"/>
</dbReference>
<evidence type="ECO:0000313" key="7">
    <source>
        <dbReference type="Proteomes" id="UP000568158"/>
    </source>
</evidence>
<dbReference type="InterPro" id="IPR019775">
    <property type="entry name" value="WD40_repeat_CS"/>
</dbReference>
<feature type="repeat" description="WD" evidence="3">
    <location>
        <begin position="542"/>
        <end position="583"/>
    </location>
</feature>
<feature type="region of interest" description="Disordered" evidence="4">
    <location>
        <begin position="94"/>
        <end position="135"/>
    </location>
</feature>
<dbReference type="Pfam" id="PF12937">
    <property type="entry name" value="F-box-like"/>
    <property type="match status" value="1"/>
</dbReference>
<dbReference type="InterPro" id="IPR036322">
    <property type="entry name" value="WD40_repeat_dom_sf"/>
</dbReference>
<feature type="repeat" description="WD" evidence="3">
    <location>
        <begin position="502"/>
        <end position="541"/>
    </location>
</feature>
<dbReference type="SMART" id="SM00320">
    <property type="entry name" value="WD40"/>
    <property type="match status" value="7"/>
</dbReference>
<keyword evidence="1 3" id="KW-0853">WD repeat</keyword>
<dbReference type="InterPro" id="IPR036047">
    <property type="entry name" value="F-box-like_dom_sf"/>
</dbReference>
<feature type="domain" description="F-box" evidence="5">
    <location>
        <begin position="237"/>
        <end position="285"/>
    </location>
</feature>
<accession>A0A8H6BD27</accession>
<feature type="repeat" description="WD" evidence="3">
    <location>
        <begin position="584"/>
        <end position="623"/>
    </location>
</feature>
<reference evidence="6 7" key="1">
    <citation type="journal article" date="2020" name="Appl. Microbiol. Biotechnol.">
        <title>Targeted gene deletion in Brettanomyces bruxellensis with an expression-free CRISPR-Cas9 system.</title>
        <authorList>
            <person name="Varela C."/>
            <person name="Bartel C."/>
            <person name="Onetto C."/>
            <person name="Borneman A."/>
        </authorList>
    </citation>
    <scope>NUCLEOTIDE SEQUENCE [LARGE SCALE GENOMIC DNA]</scope>
    <source>
        <strain evidence="6 7">AWRI1613</strain>
    </source>
</reference>
<dbReference type="Pfam" id="PF00400">
    <property type="entry name" value="WD40"/>
    <property type="match status" value="7"/>
</dbReference>
<dbReference type="Proteomes" id="UP000568158">
    <property type="component" value="Unassembled WGS sequence"/>
</dbReference>
<dbReference type="Gene3D" id="1.20.1280.50">
    <property type="match status" value="1"/>
</dbReference>
<dbReference type="EMBL" id="JABCYN010000031">
    <property type="protein sequence ID" value="KAF6009089.1"/>
    <property type="molecule type" value="Genomic_DNA"/>
</dbReference>
<dbReference type="AlphaFoldDB" id="A0A8H6BD27"/>
<evidence type="ECO:0000256" key="4">
    <source>
        <dbReference type="SAM" id="MobiDB-lite"/>
    </source>
</evidence>
<dbReference type="PROSITE" id="PS50082">
    <property type="entry name" value="WD_REPEATS_2"/>
    <property type="match status" value="5"/>
</dbReference>
<dbReference type="Gene3D" id="2.160.20.80">
    <property type="entry name" value="E3 ubiquitin-protein ligase SopA"/>
    <property type="match status" value="1"/>
</dbReference>
<dbReference type="SUPFAM" id="SSF81383">
    <property type="entry name" value="F-box domain"/>
    <property type="match status" value="1"/>
</dbReference>
<dbReference type="SUPFAM" id="SSF50978">
    <property type="entry name" value="WD40 repeat-like"/>
    <property type="match status" value="1"/>
</dbReference>
<dbReference type="InterPro" id="IPR001680">
    <property type="entry name" value="WD40_rpt"/>
</dbReference>
<dbReference type="InterPro" id="IPR020472">
    <property type="entry name" value="WD40_PAC1"/>
</dbReference>
<comment type="caution">
    <text evidence="6">The sequence shown here is derived from an EMBL/GenBank/DDBJ whole genome shotgun (WGS) entry which is preliminary data.</text>
</comment>
<dbReference type="PROSITE" id="PS50181">
    <property type="entry name" value="FBOX"/>
    <property type="match status" value="1"/>
</dbReference>
<evidence type="ECO:0000256" key="3">
    <source>
        <dbReference type="PROSITE-ProRule" id="PRU00221"/>
    </source>
</evidence>
<dbReference type="InterPro" id="IPR015943">
    <property type="entry name" value="WD40/YVTN_repeat-like_dom_sf"/>
</dbReference>
<dbReference type="InterPro" id="IPR001810">
    <property type="entry name" value="F-box_dom"/>
</dbReference>
<name>A0A8H6BD27_DEKBR</name>
<evidence type="ECO:0000256" key="2">
    <source>
        <dbReference type="ARBA" id="ARBA00022737"/>
    </source>
</evidence>
<dbReference type="PANTHER" id="PTHR22847:SF637">
    <property type="entry name" value="WD REPEAT DOMAIN 5B"/>
    <property type="match status" value="1"/>
</dbReference>
<dbReference type="SMART" id="SM00256">
    <property type="entry name" value="FBOX"/>
    <property type="match status" value="1"/>
</dbReference>
<keyword evidence="2" id="KW-0677">Repeat</keyword>
<protein>
    <recommendedName>
        <fullName evidence="5">F-box domain-containing protein</fullName>
    </recommendedName>
</protein>
<dbReference type="PROSITE" id="PS00678">
    <property type="entry name" value="WD_REPEATS_1"/>
    <property type="match status" value="3"/>
</dbReference>
<gene>
    <name evidence="6" type="ORF">HII12_003663</name>
</gene>
<dbReference type="PANTHER" id="PTHR22847">
    <property type="entry name" value="WD40 REPEAT PROTEIN"/>
    <property type="match status" value="1"/>
</dbReference>
<proteinExistence type="predicted"/>
<evidence type="ECO:0000313" key="6">
    <source>
        <dbReference type="EMBL" id="KAF6009089.1"/>
    </source>
</evidence>
<feature type="repeat" description="WD" evidence="3">
    <location>
        <begin position="624"/>
        <end position="662"/>
    </location>
</feature>
<feature type="repeat" description="WD" evidence="3">
    <location>
        <begin position="385"/>
        <end position="424"/>
    </location>
</feature>
<dbReference type="SUPFAM" id="SSF141571">
    <property type="entry name" value="Pentapeptide repeat-like"/>
    <property type="match status" value="1"/>
</dbReference>
<evidence type="ECO:0000259" key="5">
    <source>
        <dbReference type="PROSITE" id="PS50181"/>
    </source>
</evidence>
<sequence>MTLEEEKFPLEGKEACEVFSTGELELIGRMLGASGVNEAQGVNAQGVNAQGVNAQGVNAQGVNAQGVNAQGVNAQGVNAQGVNAQGVNAQGVNETQGAQEVRALPRWRRRSRVRESRMPAPAAQETLAPPTKRRLVSGEKLRGALTPLAPLAPPLPSPGASPTRMEESMGLVVASGGAPVAGADGRAWEAVRQAAQVLAAVPPGSLAARYALWQLVQRADRPALSTLQRVIKSALRKDVVQSLPAEVAYRIFAELDFRTLVRASEVCRAWRTTSEQDAAHLWKRLVLRDNLVRDEAEYDAERRWLAGLRPEKECGWVARQIYRRRRMIGQRWRDPDFHPVRKTLPCQGPSVITCLQFDDDKIAAGSDDNNITIYDTRTGKVRAVLAGHTGGVWAMKYRGNTLASGSTDRTVRIWNIAQGVCTHIFRGHVSTVRCLEIIEPRRIGTDDEGRAIVFPETPLLVTGSRDATLFVWRLPENGAQDAVAGAPVDLDERANPYLVRVLRGHTGSVRAVAGAGNILVSASYDTTARVWDLRTGECKFVLAGHADRIYSCVYDAQRSRCYTGSVDNTVRMWDVRTGRCAAILEGHQMLVGLITLSPHALVSAAADWTVRVWDPDTGAPRHVLRGHSSAITCVQNNDYFIVSGSQGMLKLWDTRTGRFIRDLVDDVSGAVWQVRFDYRRCVAAVQKTDRTCLEILDFCPPESDRWAKGE</sequence>
<evidence type="ECO:0000256" key="1">
    <source>
        <dbReference type="ARBA" id="ARBA00022574"/>
    </source>
</evidence>